<dbReference type="InParanoid" id="F4SAX8"/>
<dbReference type="OrthoDB" id="2952577at2759"/>
<name>F4SAX8_MELLP</name>
<reference evidence="3" key="1">
    <citation type="journal article" date="2011" name="Proc. Natl. Acad. Sci. U.S.A.">
        <title>Obligate biotrophy features unraveled by the genomic analysis of rust fungi.</title>
        <authorList>
            <person name="Duplessis S."/>
            <person name="Cuomo C.A."/>
            <person name="Lin Y.-C."/>
            <person name="Aerts A."/>
            <person name="Tisserant E."/>
            <person name="Veneault-Fourrey C."/>
            <person name="Joly D.L."/>
            <person name="Hacquard S."/>
            <person name="Amselem J."/>
            <person name="Cantarel B.L."/>
            <person name="Chiu R."/>
            <person name="Coutinho P.M."/>
            <person name="Feau N."/>
            <person name="Field M."/>
            <person name="Frey P."/>
            <person name="Gelhaye E."/>
            <person name="Goldberg J."/>
            <person name="Grabherr M.G."/>
            <person name="Kodira C.D."/>
            <person name="Kohler A."/>
            <person name="Kuees U."/>
            <person name="Lindquist E.A."/>
            <person name="Lucas S.M."/>
            <person name="Mago R."/>
            <person name="Mauceli E."/>
            <person name="Morin E."/>
            <person name="Murat C."/>
            <person name="Pangilinan J.L."/>
            <person name="Park R."/>
            <person name="Pearson M."/>
            <person name="Quesneville H."/>
            <person name="Rouhier N."/>
            <person name="Sakthikumar S."/>
            <person name="Salamov A.A."/>
            <person name="Schmutz J."/>
            <person name="Selles B."/>
            <person name="Shapiro H."/>
            <person name="Tanguay P."/>
            <person name="Tuskan G.A."/>
            <person name="Henrissat B."/>
            <person name="Van de Peer Y."/>
            <person name="Rouze P."/>
            <person name="Ellis J.G."/>
            <person name="Dodds P.N."/>
            <person name="Schein J.E."/>
            <person name="Zhong S."/>
            <person name="Hamelin R.C."/>
            <person name="Grigoriev I.V."/>
            <person name="Szabo L.J."/>
            <person name="Martin F."/>
        </authorList>
    </citation>
    <scope>NUCLEOTIDE SEQUENCE [LARGE SCALE GENOMIC DNA]</scope>
    <source>
        <strain evidence="3">98AG31 / pathotype 3-4-7</strain>
    </source>
</reference>
<sequence>MAALTSQDRHQRPPNSIPSSPDLEADNQTFNPRHNTAIDPQEPSGLNITSDPASLDQSRFLASATSSRSRPADRGEPLATSSRNTASEGVPHDDLGENIYDTSAYLDNKLESANPVLIYPLLITAALYLFEHISISTASWLLGALRGLIQLVRLISLGRFQPEDPEDLLFFDQLTLEELPRDIRTIISKFQLDPKLMVFNCCPTCFALYHPGQTPPKCTYQLNEVPGFFSLDQPMDVDHSSLDKDETCSEELFQADDSDPEVVAHNVQDTRNLLNDMANEDLYEIEASQPPPANDGVCFNDIEFNTNTSSNDTDYENQELMVVLFTGQMEITFMKGFSRAGNLAALLKGKRVPTALNPYLPQLCSLFEPIPYVPKTTSSSDQKKAIDADIYKQMIEHMNRERLNECAWKSASEWNFLPENEKRVTAPVSDSARFVKRYVHKGVNFTTFETSKANSVVQVRSQVNNMMSFGKINSIFVHRRTPIGSLSSLDDTWVSVELFQPVPPSKPNCFLRLDEPDVQAHLRITTTAAPSLIHISQIVSHCAWIEYQSKEITPLLDLPSIALVSLDRE</sequence>
<evidence type="ECO:0000313" key="2">
    <source>
        <dbReference type="EMBL" id="EGF98185.1"/>
    </source>
</evidence>
<accession>F4SAX8</accession>
<gene>
    <name evidence="2" type="ORF">MELLADRAFT_69491</name>
</gene>
<dbReference type="GeneID" id="18931256"/>
<keyword evidence="3" id="KW-1185">Reference proteome</keyword>
<dbReference type="HOGENOM" id="CLU_447638_0_0_1"/>
<dbReference type="EMBL" id="GL883182">
    <property type="protein sequence ID" value="EGF98185.1"/>
    <property type="molecule type" value="Genomic_DNA"/>
</dbReference>
<evidence type="ECO:0000313" key="3">
    <source>
        <dbReference type="Proteomes" id="UP000001072"/>
    </source>
</evidence>
<evidence type="ECO:0000256" key="1">
    <source>
        <dbReference type="SAM" id="MobiDB-lite"/>
    </source>
</evidence>
<dbReference type="VEuPathDB" id="FungiDB:MELLADRAFT_69491"/>
<feature type="compositionally biased region" description="Polar residues" evidence="1">
    <location>
        <begin position="44"/>
        <end position="57"/>
    </location>
</feature>
<dbReference type="RefSeq" id="XP_007418529.1">
    <property type="nucleotide sequence ID" value="XM_007418467.1"/>
</dbReference>
<dbReference type="STRING" id="747676.F4SAX8"/>
<dbReference type="Proteomes" id="UP000001072">
    <property type="component" value="Unassembled WGS sequence"/>
</dbReference>
<organism evidence="3">
    <name type="scientific">Melampsora larici-populina (strain 98AG31 / pathotype 3-4-7)</name>
    <name type="common">Poplar leaf rust fungus</name>
    <dbReference type="NCBI Taxonomy" id="747676"/>
    <lineage>
        <taxon>Eukaryota</taxon>
        <taxon>Fungi</taxon>
        <taxon>Dikarya</taxon>
        <taxon>Basidiomycota</taxon>
        <taxon>Pucciniomycotina</taxon>
        <taxon>Pucciniomycetes</taxon>
        <taxon>Pucciniales</taxon>
        <taxon>Melampsoraceae</taxon>
        <taxon>Melampsora</taxon>
    </lineage>
</organism>
<feature type="region of interest" description="Disordered" evidence="1">
    <location>
        <begin position="1"/>
        <end position="95"/>
    </location>
</feature>
<proteinExistence type="predicted"/>
<protein>
    <submittedName>
        <fullName evidence="2">Uncharacterized protein</fullName>
    </submittedName>
</protein>
<dbReference type="AlphaFoldDB" id="F4SAX8"/>
<dbReference type="KEGG" id="mlr:MELLADRAFT_69491"/>